<dbReference type="KEGG" id="tet:TTHERM_00941590"/>
<dbReference type="SUPFAM" id="SSF57184">
    <property type="entry name" value="Growth factor receptor domain"/>
    <property type="match status" value="4"/>
</dbReference>
<dbReference type="InterPro" id="IPR006212">
    <property type="entry name" value="Furin_repeat"/>
</dbReference>
<dbReference type="HOGENOM" id="CLU_003802_0_0_1"/>
<keyword evidence="5" id="KW-1185">Reference proteome</keyword>
<feature type="transmembrane region" description="Helical" evidence="2">
    <location>
        <begin position="1079"/>
        <end position="1098"/>
    </location>
</feature>
<evidence type="ECO:0000259" key="3">
    <source>
        <dbReference type="Pfam" id="PF14843"/>
    </source>
</evidence>
<dbReference type="CDD" id="cd00064">
    <property type="entry name" value="FU"/>
    <property type="match status" value="8"/>
</dbReference>
<keyword evidence="1" id="KW-0325">Glycoprotein</keyword>
<name>Q24FT6_TETTS</name>
<reference evidence="5" key="1">
    <citation type="journal article" date="2006" name="PLoS Biol.">
        <title>Macronuclear genome sequence of the ciliate Tetrahymena thermophila, a model eukaryote.</title>
        <authorList>
            <person name="Eisen J.A."/>
            <person name="Coyne R.S."/>
            <person name="Wu M."/>
            <person name="Wu D."/>
            <person name="Thiagarajan M."/>
            <person name="Wortman J.R."/>
            <person name="Badger J.H."/>
            <person name="Ren Q."/>
            <person name="Amedeo P."/>
            <person name="Jones K.M."/>
            <person name="Tallon L.J."/>
            <person name="Delcher A.L."/>
            <person name="Salzberg S.L."/>
            <person name="Silva J.C."/>
            <person name="Haas B.J."/>
            <person name="Majoros W.H."/>
            <person name="Farzad M."/>
            <person name="Carlton J.M."/>
            <person name="Smith R.K. Jr."/>
            <person name="Garg J."/>
            <person name="Pearlman R.E."/>
            <person name="Karrer K.M."/>
            <person name="Sun L."/>
            <person name="Manning G."/>
            <person name="Elde N.C."/>
            <person name="Turkewitz A.P."/>
            <person name="Asai D.J."/>
            <person name="Wilkes D.E."/>
            <person name="Wang Y."/>
            <person name="Cai H."/>
            <person name="Collins K."/>
            <person name="Stewart B.A."/>
            <person name="Lee S.R."/>
            <person name="Wilamowska K."/>
            <person name="Weinberg Z."/>
            <person name="Ruzzo W.L."/>
            <person name="Wloga D."/>
            <person name="Gaertig J."/>
            <person name="Frankel J."/>
            <person name="Tsao C.-C."/>
            <person name="Gorovsky M.A."/>
            <person name="Keeling P.J."/>
            <person name="Waller R.F."/>
            <person name="Patron N.J."/>
            <person name="Cherry J.M."/>
            <person name="Stover N.A."/>
            <person name="Krieger C.J."/>
            <person name="del Toro C."/>
            <person name="Ryder H.F."/>
            <person name="Williamson S.C."/>
            <person name="Barbeau R.A."/>
            <person name="Hamilton E.P."/>
            <person name="Orias E."/>
        </authorList>
    </citation>
    <scope>NUCLEOTIDE SEQUENCE [LARGE SCALE GENOMIC DNA]</scope>
    <source>
        <strain evidence="5">SB210</strain>
    </source>
</reference>
<dbReference type="SMART" id="SM00261">
    <property type="entry name" value="FU"/>
    <property type="match status" value="8"/>
</dbReference>
<protein>
    <submittedName>
        <fullName evidence="4">Zinc finger lsd1 subclass family protein</fullName>
    </submittedName>
</protein>
<feature type="domain" description="Growth factor receptor" evidence="3">
    <location>
        <begin position="657"/>
        <end position="766"/>
    </location>
</feature>
<dbReference type="PANTHER" id="PTHR39767">
    <property type="entry name" value="CALCIUM/CALMODULIN-BINDING MEMBRANE PROTEIN PCM4-RELATED"/>
    <property type="match status" value="1"/>
</dbReference>
<keyword evidence="2" id="KW-0472">Membrane</keyword>
<dbReference type="EMBL" id="GG662264">
    <property type="protein sequence ID" value="EAS06674.2"/>
    <property type="molecule type" value="Genomic_DNA"/>
</dbReference>
<dbReference type="Gene3D" id="2.10.220.10">
    <property type="entry name" value="Hormone Receptor, Insulin-like Growth Factor Receptor 1, Chain A, domain 2"/>
    <property type="match status" value="5"/>
</dbReference>
<gene>
    <name evidence="4" type="ORF">TTHERM_00941590</name>
</gene>
<dbReference type="PANTHER" id="PTHR39767:SF2">
    <property type="entry name" value="CHROMOSOME UNDETERMINED SCAFFOLD_1, WHOLE GENOME SHOTGUN SEQUENCE"/>
    <property type="match status" value="1"/>
</dbReference>
<keyword evidence="2" id="KW-1133">Transmembrane helix</keyword>
<evidence type="ECO:0000313" key="5">
    <source>
        <dbReference type="Proteomes" id="UP000009168"/>
    </source>
</evidence>
<organism evidence="4 5">
    <name type="scientific">Tetrahymena thermophila (strain SB210)</name>
    <dbReference type="NCBI Taxonomy" id="312017"/>
    <lineage>
        <taxon>Eukaryota</taxon>
        <taxon>Sar</taxon>
        <taxon>Alveolata</taxon>
        <taxon>Ciliophora</taxon>
        <taxon>Intramacronucleata</taxon>
        <taxon>Oligohymenophorea</taxon>
        <taxon>Hymenostomatida</taxon>
        <taxon>Tetrahymenina</taxon>
        <taxon>Tetrahymenidae</taxon>
        <taxon>Tetrahymena</taxon>
    </lineage>
</organism>
<evidence type="ECO:0000256" key="2">
    <source>
        <dbReference type="SAM" id="Phobius"/>
    </source>
</evidence>
<sequence length="1129" mass="129262">MVFGAEKLQFEELNSQFTLDDVQWFSNNVTTCLLTDFTEYSQKNVLGIFGLGHNTTSKTFQNLPPHWSISIRFDLLLYRSLDPNDYIYVDINGEINTYQKQGPRTGYQICRPEPAPPIRETYPDELVLYQKTFTHSNSSIKVSVESKTDEVIDNEGFGLRYFYLYLDTCHDSCLTCNGPTENDCLECPEHSNKNGTKCTCDLGYYAQNNSCTKNCENGYKQDITGQLCVQDFCHKDKCELCQNGQCIQCDSDYYLLNGQCVTSCPSYSTLNGQQCVDLISQTSHGRYLLKSMFDTHFGESEIKRAGITALGFLGYNKISSGALTTVCGGMTILGGAYLSSAKSSISKTFSRLEPHWSVAIGYTLYKIDQWNNESVQLIVNSNIIETTTRNRNDGDSNICGRIQYNDQIIYVSKNFTHSETDLILEIKSNLNNNPFESSYGIRELYILVDYCTSFCEKCNAEGCSKCKSDYYLYDFQCLEKCPEGFFNQKQVDNNICQQCDSSCKSCDGPNSNNCLSCQAPNLFYQQNLKTCVENCNSDQFKNKNDQICSSCDPSCTTCAGPSSTDCLSCSGDLFLFQNQCIQNCPDQYYNNVQNNQCMPCDPTCYTCNGSASNNCLSCSQKTFLDPNSNKCVSQCSLNYYPDENSNQCRPCYTTCQECNGPSESDCLTCKQGLVFQDNQCIKKCKDSYYENLNHICQKCDSSCQTCTGPSESECTSCPSNLLFFKNYCLSECPIGYYSFKKNQNFQCFECAKYCQLGCSGPFKMDCDQIKYKYQIILFIFVGIIFLWIASSIIGYLLDKKQSKIFNSIINNPCFPDKQENISKISVKKLKKGDSQQYIQDQNKQQNENEKQSYQKQNHLEKDCTLNFLEQIMQHYQKTKEVIPRSDIKNSQKCIQVLESQKNLESDQLSLTKISKMCIQTTTDNILNFDHTNNQTDLNPQGQNDNSSQQYKYTANQKLKYLLLGNEWISLFYFYDSEFTRVARAILIFLKYQAFFLSSELVYYNSEYLLIIALIISLLFKQALKSIQSILLKKSVKLLSVILVTSIISLSLYIAFWFAPQIQNMYHQKDKTWSIYYGQLLIWDFLILQQVLSFVEYIFTIKYLNALQCKNKFVKVYKLLSNKYFIQKIK</sequence>
<keyword evidence="2" id="KW-0812">Transmembrane</keyword>
<feature type="transmembrane region" description="Helical" evidence="2">
    <location>
        <begin position="1007"/>
        <end position="1023"/>
    </location>
</feature>
<dbReference type="AlphaFoldDB" id="Q24FT6"/>
<dbReference type="Pfam" id="PF14843">
    <property type="entry name" value="GF_recep_IV"/>
    <property type="match status" value="2"/>
</dbReference>
<dbReference type="InterPro" id="IPR032778">
    <property type="entry name" value="GF_recep_IV"/>
</dbReference>
<dbReference type="RefSeq" id="XP_001026919.2">
    <property type="nucleotide sequence ID" value="XM_001026919.2"/>
</dbReference>
<feature type="transmembrane region" description="Helical" evidence="2">
    <location>
        <begin position="775"/>
        <end position="797"/>
    </location>
</feature>
<dbReference type="OrthoDB" id="300641at2759"/>
<dbReference type="InterPro" id="IPR009030">
    <property type="entry name" value="Growth_fac_rcpt_cys_sf"/>
</dbReference>
<dbReference type="GeneID" id="7826618"/>
<accession>Q24FT6</accession>
<proteinExistence type="predicted"/>
<evidence type="ECO:0000256" key="1">
    <source>
        <dbReference type="ARBA" id="ARBA00023180"/>
    </source>
</evidence>
<feature type="transmembrane region" description="Helical" evidence="2">
    <location>
        <begin position="1035"/>
        <end position="1059"/>
    </location>
</feature>
<feature type="domain" description="Growth factor receptor" evidence="3">
    <location>
        <begin position="499"/>
        <end position="589"/>
    </location>
</feature>
<dbReference type="InParanoid" id="Q24FT6"/>
<evidence type="ECO:0000313" key="4">
    <source>
        <dbReference type="EMBL" id="EAS06674.2"/>
    </source>
</evidence>
<dbReference type="Proteomes" id="UP000009168">
    <property type="component" value="Unassembled WGS sequence"/>
</dbReference>
<dbReference type="eggNOG" id="KOG3525">
    <property type="taxonomic scope" value="Eukaryota"/>
</dbReference>